<comment type="caution">
    <text evidence="1">The sequence shown here is derived from an EMBL/GenBank/DDBJ whole genome shotgun (WGS) entry which is preliminary data.</text>
</comment>
<accession>A0ABN1PMY5</accession>
<name>A0ABN1PMY5_9ACTN</name>
<reference evidence="1 2" key="1">
    <citation type="journal article" date="2019" name="Int. J. Syst. Evol. Microbiol.">
        <title>The Global Catalogue of Microorganisms (GCM) 10K type strain sequencing project: providing services to taxonomists for standard genome sequencing and annotation.</title>
        <authorList>
            <consortium name="The Broad Institute Genomics Platform"/>
            <consortium name="The Broad Institute Genome Sequencing Center for Infectious Disease"/>
            <person name="Wu L."/>
            <person name="Ma J."/>
        </authorList>
    </citation>
    <scope>NUCLEOTIDE SEQUENCE [LARGE SCALE GENOMIC DNA]</scope>
    <source>
        <strain evidence="1 2">JCM 10977</strain>
    </source>
</reference>
<evidence type="ECO:0000313" key="2">
    <source>
        <dbReference type="Proteomes" id="UP001500542"/>
    </source>
</evidence>
<dbReference type="Proteomes" id="UP001500542">
    <property type="component" value="Unassembled WGS sequence"/>
</dbReference>
<keyword evidence="2" id="KW-1185">Reference proteome</keyword>
<proteinExistence type="predicted"/>
<sequence length="91" mass="9654">MFIGVFLPGVPKISRGAPGDTYVSRPPVTTRGDAPTALQRSWVPTSKRDVTDHGTVSTMPWSGHLFSQAPGYGPKKVIVLPTKPDLSAAVP</sequence>
<organism evidence="1 2">
    <name type="scientific">Kribbella koreensis</name>
    <dbReference type="NCBI Taxonomy" id="57909"/>
    <lineage>
        <taxon>Bacteria</taxon>
        <taxon>Bacillati</taxon>
        <taxon>Actinomycetota</taxon>
        <taxon>Actinomycetes</taxon>
        <taxon>Propionibacteriales</taxon>
        <taxon>Kribbellaceae</taxon>
        <taxon>Kribbella</taxon>
    </lineage>
</organism>
<dbReference type="EMBL" id="BAAAHK010000003">
    <property type="protein sequence ID" value="GAA0930626.1"/>
    <property type="molecule type" value="Genomic_DNA"/>
</dbReference>
<protein>
    <submittedName>
        <fullName evidence="1">Uncharacterized protein</fullName>
    </submittedName>
</protein>
<gene>
    <name evidence="1" type="ORF">GCM10009554_13940</name>
</gene>
<evidence type="ECO:0000313" key="1">
    <source>
        <dbReference type="EMBL" id="GAA0930626.1"/>
    </source>
</evidence>